<evidence type="ECO:0000259" key="1">
    <source>
        <dbReference type="Pfam" id="PF10020"/>
    </source>
</evidence>
<protein>
    <recommendedName>
        <fullName evidence="1">DUF2262 domain-containing protein</fullName>
    </recommendedName>
</protein>
<sequence length="306" mass="35854">MEKIQEIHKEILEGNTEILKDFPLPYCLSENKEDFVVLRKGRIVKDENRIKYFFPNSESNETNGIYCLIWGRRNEGNYGIGGTPIPDDFCIKEMKFEGDKLCLVSTKDEKIVASLKQFNKALQKIWSNFTMEELSVAFRQAPNTVLDEIRKEEMPKTVTIKNFGKFTYKKDDKAYKLVKEDIECYFSADNKAELKKVKDIFSNIEIINFIEKAKEYTVKKLLKLKNDLWLEEDEKEVTKKEFKARMKFTSLYVFSESANFYFDDGDLFWGHTIEVNVNQNLEFTDANIVGQKNKNKKGSESIETKF</sequence>
<keyword evidence="3" id="KW-1185">Reference proteome</keyword>
<accession>A0AAD0F218</accession>
<evidence type="ECO:0000313" key="2">
    <source>
        <dbReference type="EMBL" id="ATV62244.1"/>
    </source>
</evidence>
<name>A0AAD0F218_9FUSO</name>
<reference evidence="2 3" key="1">
    <citation type="submission" date="2017-11" db="EMBL/GenBank/DDBJ databases">
        <title>Genome sequencing of Fusobacterium periodonticum KCOM 1263.</title>
        <authorList>
            <person name="Kook J.-K."/>
            <person name="Park S.-N."/>
            <person name="Lim Y.K."/>
        </authorList>
    </citation>
    <scope>NUCLEOTIDE SEQUENCE [LARGE SCALE GENOMIC DNA]</scope>
    <source>
        <strain evidence="2 3">KCOM 1263</strain>
    </source>
</reference>
<proteinExistence type="predicted"/>
<evidence type="ECO:0000313" key="3">
    <source>
        <dbReference type="Proteomes" id="UP000228552"/>
    </source>
</evidence>
<gene>
    <name evidence="2" type="ORF">CTM74_10630</name>
</gene>
<dbReference type="RefSeq" id="WP_099988091.1">
    <property type="nucleotide sequence ID" value="NZ_CP024700.1"/>
</dbReference>
<dbReference type="Pfam" id="PF10020">
    <property type="entry name" value="DUF2262"/>
    <property type="match status" value="1"/>
</dbReference>
<dbReference type="AlphaFoldDB" id="A0AAD0F218"/>
<dbReference type="Proteomes" id="UP000228552">
    <property type="component" value="Chromosome"/>
</dbReference>
<dbReference type="InterPro" id="IPR019260">
    <property type="entry name" value="DUF2262"/>
</dbReference>
<organism evidence="2 3">
    <name type="scientific">Fusobacterium pseudoperiodonticum</name>
    <dbReference type="NCBI Taxonomy" id="2663009"/>
    <lineage>
        <taxon>Bacteria</taxon>
        <taxon>Fusobacteriati</taxon>
        <taxon>Fusobacteriota</taxon>
        <taxon>Fusobacteriia</taxon>
        <taxon>Fusobacteriales</taxon>
        <taxon>Fusobacteriaceae</taxon>
        <taxon>Fusobacterium</taxon>
    </lineage>
</organism>
<feature type="domain" description="DUF2262" evidence="1">
    <location>
        <begin position="162"/>
        <end position="288"/>
    </location>
</feature>
<dbReference type="EMBL" id="CP024700">
    <property type="protein sequence ID" value="ATV62244.1"/>
    <property type="molecule type" value="Genomic_DNA"/>
</dbReference>